<dbReference type="AlphaFoldDB" id="A0AA40DUR1"/>
<reference evidence="2" key="1">
    <citation type="submission" date="2023-06" db="EMBL/GenBank/DDBJ databases">
        <title>Genome-scale phylogeny and comparative genomics of the fungal order Sordariales.</title>
        <authorList>
            <consortium name="Lawrence Berkeley National Laboratory"/>
            <person name="Hensen N."/>
            <person name="Bonometti L."/>
            <person name="Westerberg I."/>
            <person name="Brannstrom I.O."/>
            <person name="Guillou S."/>
            <person name="Cros-Aarteil S."/>
            <person name="Calhoun S."/>
            <person name="Haridas S."/>
            <person name="Kuo A."/>
            <person name="Mondo S."/>
            <person name="Pangilinan J."/>
            <person name="Riley R."/>
            <person name="Labutti K."/>
            <person name="Andreopoulos B."/>
            <person name="Lipzen A."/>
            <person name="Chen C."/>
            <person name="Yanf M."/>
            <person name="Daum C."/>
            <person name="Ng V."/>
            <person name="Clum A."/>
            <person name="Steindorff A."/>
            <person name="Ohm R."/>
            <person name="Martin F."/>
            <person name="Silar P."/>
            <person name="Natvig D."/>
            <person name="Lalanne C."/>
            <person name="Gautier V."/>
            <person name="Ament-Velasquez S.L."/>
            <person name="Kruys A."/>
            <person name="Hutchinson M.I."/>
            <person name="Powell A.J."/>
            <person name="Barry K."/>
            <person name="Miller A.N."/>
            <person name="Grigoriev I.V."/>
            <person name="Debuchy R."/>
            <person name="Gladieux P."/>
            <person name="Thoren M.H."/>
            <person name="Johannesson H."/>
        </authorList>
    </citation>
    <scope>NUCLEOTIDE SEQUENCE</scope>
    <source>
        <strain evidence="2">SMH4607-1</strain>
    </source>
</reference>
<protein>
    <recommendedName>
        <fullName evidence="4">Secreted protein</fullName>
    </recommendedName>
</protein>
<proteinExistence type="predicted"/>
<sequence>MSGQGLVIFSFFTELQIILALPKVMSEERPRQLSAPSCPQSHLCCCYVFIRPSRTWPRAGLQPPLIRPRFQLGGKHVTRQSDLPGSFC</sequence>
<organism evidence="2 3">
    <name type="scientific">Lasiosphaeris hirsuta</name>
    <dbReference type="NCBI Taxonomy" id="260670"/>
    <lineage>
        <taxon>Eukaryota</taxon>
        <taxon>Fungi</taxon>
        <taxon>Dikarya</taxon>
        <taxon>Ascomycota</taxon>
        <taxon>Pezizomycotina</taxon>
        <taxon>Sordariomycetes</taxon>
        <taxon>Sordariomycetidae</taxon>
        <taxon>Sordariales</taxon>
        <taxon>Lasiosphaeriaceae</taxon>
        <taxon>Lasiosphaeris</taxon>
    </lineage>
</organism>
<evidence type="ECO:0000313" key="3">
    <source>
        <dbReference type="Proteomes" id="UP001172102"/>
    </source>
</evidence>
<dbReference type="Proteomes" id="UP001172102">
    <property type="component" value="Unassembled WGS sequence"/>
</dbReference>
<evidence type="ECO:0000256" key="1">
    <source>
        <dbReference type="SAM" id="SignalP"/>
    </source>
</evidence>
<feature type="signal peptide" evidence="1">
    <location>
        <begin position="1"/>
        <end position="20"/>
    </location>
</feature>
<gene>
    <name evidence="2" type="ORF">B0H67DRAFT_582816</name>
</gene>
<accession>A0AA40DUR1</accession>
<evidence type="ECO:0000313" key="2">
    <source>
        <dbReference type="EMBL" id="KAK0716300.1"/>
    </source>
</evidence>
<name>A0AA40DUR1_9PEZI</name>
<keyword evidence="3" id="KW-1185">Reference proteome</keyword>
<feature type="chain" id="PRO_5041253197" description="Secreted protein" evidence="1">
    <location>
        <begin position="21"/>
        <end position="88"/>
    </location>
</feature>
<evidence type="ECO:0008006" key="4">
    <source>
        <dbReference type="Google" id="ProtNLM"/>
    </source>
</evidence>
<dbReference type="EMBL" id="JAUKUA010000004">
    <property type="protein sequence ID" value="KAK0716300.1"/>
    <property type="molecule type" value="Genomic_DNA"/>
</dbReference>
<keyword evidence="1" id="KW-0732">Signal</keyword>
<comment type="caution">
    <text evidence="2">The sequence shown here is derived from an EMBL/GenBank/DDBJ whole genome shotgun (WGS) entry which is preliminary data.</text>
</comment>